<proteinExistence type="inferred from homology"/>
<dbReference type="FunFam" id="3.40.50.12780:FF:000019">
    <property type="entry name" value="Long-chain fatty acid transporter"/>
    <property type="match status" value="1"/>
</dbReference>
<comment type="similarity">
    <text evidence="2">Belongs to the ATP-dependent AMP-binding enzyme family.</text>
</comment>
<comment type="caution">
    <text evidence="23">The sequence shown here is derived from an EMBL/GenBank/DDBJ whole genome shotgun (WGS) entry which is preliminary data.</text>
</comment>
<reference evidence="23" key="1">
    <citation type="submission" date="2020-04" db="EMBL/GenBank/DDBJ databases">
        <authorList>
            <person name="Alioto T."/>
            <person name="Alioto T."/>
            <person name="Gomez Garrido J."/>
        </authorList>
    </citation>
    <scope>NUCLEOTIDE SEQUENCE</scope>
    <source>
        <strain evidence="23">A484AB</strain>
    </source>
</reference>
<gene>
    <name evidence="23" type="ORF">PACLA_8A077885</name>
</gene>
<dbReference type="FunFam" id="3.30.300.30:FF:000002">
    <property type="entry name" value="Long-chain fatty acid transport protein 1"/>
    <property type="match status" value="1"/>
</dbReference>
<evidence type="ECO:0000313" key="23">
    <source>
        <dbReference type="EMBL" id="CAB3995419.1"/>
    </source>
</evidence>
<dbReference type="Proteomes" id="UP001152795">
    <property type="component" value="Unassembled WGS sequence"/>
</dbReference>
<evidence type="ECO:0000256" key="6">
    <source>
        <dbReference type="ARBA" id="ARBA00022692"/>
    </source>
</evidence>
<dbReference type="GO" id="GO:0005778">
    <property type="term" value="C:peroxisomal membrane"/>
    <property type="evidence" value="ECO:0007669"/>
    <property type="project" value="UniProtKB-SubCell"/>
</dbReference>
<comment type="catalytic activity">
    <reaction evidence="18">
        <text>tetracosanoate + ATP + CoA = tetracosanoyl-CoA + AMP + diphosphate</text>
        <dbReference type="Rhea" id="RHEA:33639"/>
        <dbReference type="ChEBI" id="CHEBI:30616"/>
        <dbReference type="ChEBI" id="CHEBI:31014"/>
        <dbReference type="ChEBI" id="CHEBI:33019"/>
        <dbReference type="ChEBI" id="CHEBI:57287"/>
        <dbReference type="ChEBI" id="CHEBI:65052"/>
        <dbReference type="ChEBI" id="CHEBI:456215"/>
    </reaction>
    <physiologicalReaction direction="left-to-right" evidence="18">
        <dbReference type="Rhea" id="RHEA:33640"/>
    </physiologicalReaction>
</comment>
<evidence type="ECO:0000256" key="3">
    <source>
        <dbReference type="ARBA" id="ARBA00022448"/>
    </source>
</evidence>
<evidence type="ECO:0000256" key="20">
    <source>
        <dbReference type="ARBA" id="ARBA00068795"/>
    </source>
</evidence>
<evidence type="ECO:0000256" key="9">
    <source>
        <dbReference type="ARBA" id="ARBA00022840"/>
    </source>
</evidence>
<dbReference type="InterPro" id="IPR000873">
    <property type="entry name" value="AMP-dep_synth/lig_dom"/>
</dbReference>
<dbReference type="PANTHER" id="PTHR43107">
    <property type="entry name" value="LONG-CHAIN FATTY ACID TRANSPORT PROTEIN"/>
    <property type="match status" value="1"/>
</dbReference>
<dbReference type="PANTHER" id="PTHR43107:SF15">
    <property type="entry name" value="FATTY ACID TRANSPORT PROTEIN 3, ISOFORM A"/>
    <property type="match status" value="1"/>
</dbReference>
<evidence type="ECO:0000256" key="12">
    <source>
        <dbReference type="ARBA" id="ARBA00023136"/>
    </source>
</evidence>
<dbReference type="InterPro" id="IPR045851">
    <property type="entry name" value="AMP-bd_C_sf"/>
</dbReference>
<evidence type="ECO:0000256" key="1">
    <source>
        <dbReference type="ARBA" id="ARBA00004651"/>
    </source>
</evidence>
<dbReference type="GO" id="GO:0005524">
    <property type="term" value="F:ATP binding"/>
    <property type="evidence" value="ECO:0007669"/>
    <property type="project" value="UniProtKB-KW"/>
</dbReference>
<evidence type="ECO:0000256" key="21">
    <source>
        <dbReference type="ARBA" id="ARBA00078285"/>
    </source>
</evidence>
<dbReference type="NCBIfam" id="NF006134">
    <property type="entry name" value="PRK08279.1"/>
    <property type="match status" value="1"/>
</dbReference>
<sequence length="665" mass="74995">MTIWSLRKPSISARFLRHFLANKMAYKFSIGLALLAIQVGWLNLPWLLAFGVTLGIYLASGGWRFVRLIWLTFPRDFRGLVVLLKLMTKVRQQIRNNMTMCDTFQQTAEKHRDKVAFIFEDKCWTFQEVEYFSNKVGNYFQSIGYKKGDVVALFMENRPELVFFWLGLAKIGVISSLVNYNLRKESLAHCISIVNAKGLVYSSDSAIADAVADISSSISNTELFEFGNGSSNGLKSQNILEKFKVCSENPPALLHEKRYDDILFYIYTSGTTGLPKASVIKHTRFFLMSIAWGIVLKLSPADVLYCVLPLYHSSGGILGVGSVITCGVTVVVRRKFSASRFWDECIKYKATGALYIGELCRYLLAQPPKESDKKHSLRFMSGNGLRPQIWNEFKSRFNVPFIGEFYGATESNISLINLDSYPGAMAFLSVTVPQALPIRVFKIDLSTGELVRGPDGLCIPCSPGEIGQIAGRIEKRNVARHFDGYVNKQASQKKIAHDVMKKDDQWFLSGDSVYWDELGYLYFHDRLGDTFRWRGENVSTSEVEAVMANALGLNSVVVYGVEIPGCEGRAGMAAIEDPDDVISMEFVSKKLPDVLPPYARPVFLRVTNSVDTTGTFKFQKTRLRKEGFDLSLVKDKLFYFDSKLAEYSVLTKEIYGKFVDGEMRF</sequence>
<organism evidence="23 24">
    <name type="scientific">Paramuricea clavata</name>
    <name type="common">Red gorgonian</name>
    <name type="synonym">Violescent sea-whip</name>
    <dbReference type="NCBI Taxonomy" id="317549"/>
    <lineage>
        <taxon>Eukaryota</taxon>
        <taxon>Metazoa</taxon>
        <taxon>Cnidaria</taxon>
        <taxon>Anthozoa</taxon>
        <taxon>Octocorallia</taxon>
        <taxon>Malacalcyonacea</taxon>
        <taxon>Plexauridae</taxon>
        <taxon>Paramuricea</taxon>
    </lineage>
</organism>
<dbReference type="GO" id="GO:0005789">
    <property type="term" value="C:endoplasmic reticulum membrane"/>
    <property type="evidence" value="ECO:0007669"/>
    <property type="project" value="TreeGrafter"/>
</dbReference>
<evidence type="ECO:0000256" key="10">
    <source>
        <dbReference type="ARBA" id="ARBA00022989"/>
    </source>
</evidence>
<dbReference type="GO" id="GO:0005324">
    <property type="term" value="F:long-chain fatty acid transmembrane transporter activity"/>
    <property type="evidence" value="ECO:0007669"/>
    <property type="project" value="TreeGrafter"/>
</dbReference>
<name>A0A7D9HWE0_PARCT</name>
<accession>A0A7D9HWE0</accession>
<evidence type="ECO:0000256" key="4">
    <source>
        <dbReference type="ARBA" id="ARBA00022475"/>
    </source>
</evidence>
<dbReference type="EC" id="6.2.1.3" evidence="14"/>
<dbReference type="Gene3D" id="3.40.50.12780">
    <property type="entry name" value="N-terminal domain of ligase-like"/>
    <property type="match status" value="1"/>
</dbReference>
<keyword evidence="12" id="KW-0472">Membrane</keyword>
<dbReference type="PROSITE" id="PS00455">
    <property type="entry name" value="AMP_BINDING"/>
    <property type="match status" value="1"/>
</dbReference>
<dbReference type="InterPro" id="IPR042099">
    <property type="entry name" value="ANL_N_sf"/>
</dbReference>
<evidence type="ECO:0000256" key="5">
    <source>
        <dbReference type="ARBA" id="ARBA00022598"/>
    </source>
</evidence>
<dbReference type="Gene3D" id="3.30.300.30">
    <property type="match status" value="1"/>
</dbReference>
<protein>
    <recommendedName>
        <fullName evidence="20">Very long-chain fatty acid transport protein</fullName>
        <ecNumber evidence="14">6.2.1.3</ecNumber>
    </recommendedName>
    <alternativeName>
        <fullName evidence="16">Long-chain-fatty-acid--CoA ligase</fullName>
    </alternativeName>
    <alternativeName>
        <fullName evidence="21">Very-long-chain acyl-CoA synthetase</fullName>
    </alternativeName>
</protein>
<comment type="catalytic activity">
    <reaction evidence="15">
        <text>a very long-chain fatty acid + ATP + CoA = a very long-chain fatty acyl-CoA + AMP + diphosphate</text>
        <dbReference type="Rhea" id="RHEA:54536"/>
        <dbReference type="ChEBI" id="CHEBI:30616"/>
        <dbReference type="ChEBI" id="CHEBI:33019"/>
        <dbReference type="ChEBI" id="CHEBI:57287"/>
        <dbReference type="ChEBI" id="CHEBI:58950"/>
        <dbReference type="ChEBI" id="CHEBI:138261"/>
        <dbReference type="ChEBI" id="CHEBI:456215"/>
    </reaction>
    <physiologicalReaction direction="left-to-right" evidence="15">
        <dbReference type="Rhea" id="RHEA:54537"/>
    </physiologicalReaction>
</comment>
<keyword evidence="3" id="KW-0813">Transport</keyword>
<evidence type="ECO:0000256" key="14">
    <source>
        <dbReference type="ARBA" id="ARBA00026121"/>
    </source>
</evidence>
<keyword evidence="4" id="KW-1003">Cell membrane</keyword>
<keyword evidence="24" id="KW-1185">Reference proteome</keyword>
<evidence type="ECO:0000256" key="7">
    <source>
        <dbReference type="ARBA" id="ARBA00022741"/>
    </source>
</evidence>
<evidence type="ECO:0000256" key="11">
    <source>
        <dbReference type="ARBA" id="ARBA00023055"/>
    </source>
</evidence>
<dbReference type="OrthoDB" id="288590at2759"/>
<dbReference type="SUPFAM" id="SSF56801">
    <property type="entry name" value="Acetyl-CoA synthetase-like"/>
    <property type="match status" value="1"/>
</dbReference>
<evidence type="ECO:0000259" key="22">
    <source>
        <dbReference type="Pfam" id="PF00501"/>
    </source>
</evidence>
<keyword evidence="6" id="KW-0812">Transmembrane</keyword>
<keyword evidence="5" id="KW-0436">Ligase</keyword>
<evidence type="ECO:0000313" key="24">
    <source>
        <dbReference type="Proteomes" id="UP001152795"/>
    </source>
</evidence>
<keyword evidence="9" id="KW-0067">ATP-binding</keyword>
<keyword evidence="11" id="KW-0445">Lipid transport</keyword>
<dbReference type="AlphaFoldDB" id="A0A7D9HWE0"/>
<evidence type="ECO:0000256" key="15">
    <source>
        <dbReference type="ARBA" id="ARBA00036527"/>
    </source>
</evidence>
<evidence type="ECO:0000256" key="18">
    <source>
        <dbReference type="ARBA" id="ARBA00048666"/>
    </source>
</evidence>
<evidence type="ECO:0000256" key="8">
    <source>
        <dbReference type="ARBA" id="ARBA00022832"/>
    </source>
</evidence>
<evidence type="ECO:0000256" key="19">
    <source>
        <dbReference type="ARBA" id="ARBA00060276"/>
    </source>
</evidence>
<evidence type="ECO:0000256" key="2">
    <source>
        <dbReference type="ARBA" id="ARBA00006432"/>
    </source>
</evidence>
<dbReference type="EMBL" id="CACRXK020002661">
    <property type="protein sequence ID" value="CAB3995419.1"/>
    <property type="molecule type" value="Genomic_DNA"/>
</dbReference>
<dbReference type="Pfam" id="PF00501">
    <property type="entry name" value="AMP-binding"/>
    <property type="match status" value="1"/>
</dbReference>
<keyword evidence="7" id="KW-0547">Nucleotide-binding</keyword>
<keyword evidence="8" id="KW-0276">Fatty acid metabolism</keyword>
<comment type="subcellular location">
    <subcellularLocation>
        <location evidence="1">Cell membrane</location>
        <topology evidence="1">Multi-pass membrane protein</topology>
    </subcellularLocation>
    <subcellularLocation>
        <location evidence="17">Peroxisome membrane</location>
    </subcellularLocation>
</comment>
<comment type="function">
    <text evidence="19">Acyl-CoA synthetase required for both the import of long chain fatty acids (LCFAs) (C14-C18) and the activation very long chain fatty acids (VLCFAs) (C20-C26) by esterification of the fatty acids into metabolically active CoA-thioesters for subsequent degradation or incorporation into phospholipids. The transport and fatty acyl-CoA synthetase activities are genetically separable and are thus independent activities. Esterifies VLCFAs in the peroxisome matrix. The VLCFAs are actively transported into peroxisomes by a PXA1-PXA2 heterodimeric transporter in the peroxisomal membrane.</text>
</comment>
<dbReference type="InterPro" id="IPR020845">
    <property type="entry name" value="AMP-binding_CS"/>
</dbReference>
<dbReference type="GO" id="GO:0044539">
    <property type="term" value="P:long-chain fatty acid import into cell"/>
    <property type="evidence" value="ECO:0007669"/>
    <property type="project" value="TreeGrafter"/>
</dbReference>
<evidence type="ECO:0000256" key="13">
    <source>
        <dbReference type="ARBA" id="ARBA00023140"/>
    </source>
</evidence>
<feature type="domain" description="AMP-dependent synthetase/ligase" evidence="22">
    <location>
        <begin position="104"/>
        <end position="452"/>
    </location>
</feature>
<keyword evidence="8" id="KW-0443">Lipid metabolism</keyword>
<dbReference type="GO" id="GO:0004467">
    <property type="term" value="F:long-chain fatty acid-CoA ligase activity"/>
    <property type="evidence" value="ECO:0007669"/>
    <property type="project" value="UniProtKB-EC"/>
</dbReference>
<keyword evidence="13" id="KW-0576">Peroxisome</keyword>
<keyword evidence="10" id="KW-1133">Transmembrane helix</keyword>
<evidence type="ECO:0000256" key="17">
    <source>
        <dbReference type="ARBA" id="ARBA00046271"/>
    </source>
</evidence>
<dbReference type="GO" id="GO:0005886">
    <property type="term" value="C:plasma membrane"/>
    <property type="evidence" value="ECO:0007669"/>
    <property type="project" value="UniProtKB-SubCell"/>
</dbReference>
<evidence type="ECO:0000256" key="16">
    <source>
        <dbReference type="ARBA" id="ARBA00041297"/>
    </source>
</evidence>